<protein>
    <submittedName>
        <fullName evidence="1">Uncharacterized protein</fullName>
    </submittedName>
</protein>
<name>X1QSH1_9ZZZZ</name>
<proteinExistence type="predicted"/>
<evidence type="ECO:0000313" key="1">
    <source>
        <dbReference type="EMBL" id="GAI71208.1"/>
    </source>
</evidence>
<organism evidence="1">
    <name type="scientific">marine sediment metagenome</name>
    <dbReference type="NCBI Taxonomy" id="412755"/>
    <lineage>
        <taxon>unclassified sequences</taxon>
        <taxon>metagenomes</taxon>
        <taxon>ecological metagenomes</taxon>
    </lineage>
</organism>
<feature type="non-terminal residue" evidence="1">
    <location>
        <position position="1"/>
    </location>
</feature>
<dbReference type="AlphaFoldDB" id="X1QSH1"/>
<sequence length="83" mass="8792">RVLILPDSIVHLEIVGARQEAVAQGDLVQAGVELGFSTMGTVAPFVRGFAMRLSCTNGLTSSTIFDEFTFGTGGEGDDAIWED</sequence>
<comment type="caution">
    <text evidence="1">The sequence shown here is derived from an EMBL/GenBank/DDBJ whole genome shotgun (WGS) entry which is preliminary data.</text>
</comment>
<reference evidence="1" key="1">
    <citation type="journal article" date="2014" name="Front. Microbiol.">
        <title>High frequency of phylogenetically diverse reductive dehalogenase-homologous genes in deep subseafloor sedimentary metagenomes.</title>
        <authorList>
            <person name="Kawai M."/>
            <person name="Futagami T."/>
            <person name="Toyoda A."/>
            <person name="Takaki Y."/>
            <person name="Nishi S."/>
            <person name="Hori S."/>
            <person name="Arai W."/>
            <person name="Tsubouchi T."/>
            <person name="Morono Y."/>
            <person name="Uchiyama I."/>
            <person name="Ito T."/>
            <person name="Fujiyama A."/>
            <person name="Inagaki F."/>
            <person name="Takami H."/>
        </authorList>
    </citation>
    <scope>NUCLEOTIDE SEQUENCE</scope>
    <source>
        <strain evidence="1">Expedition CK06-06</strain>
    </source>
</reference>
<accession>X1QSH1</accession>
<dbReference type="EMBL" id="BARV01044375">
    <property type="protein sequence ID" value="GAI71208.1"/>
    <property type="molecule type" value="Genomic_DNA"/>
</dbReference>
<gene>
    <name evidence="1" type="ORF">S06H3_65710</name>
</gene>